<evidence type="ECO:0000259" key="7">
    <source>
        <dbReference type="Pfam" id="PF02911"/>
    </source>
</evidence>
<dbReference type="InterPro" id="IPR011034">
    <property type="entry name" value="Formyl_transferase-like_C_sf"/>
</dbReference>
<evidence type="ECO:0000256" key="2">
    <source>
        <dbReference type="ARBA" id="ARBA00012261"/>
    </source>
</evidence>
<protein>
    <recommendedName>
        <fullName evidence="3">Methionyl-tRNA formyltransferase, mitochondrial</fullName>
        <ecNumber evidence="2">2.1.2.9</ecNumber>
    </recommendedName>
</protein>
<dbReference type="InterPro" id="IPR005794">
    <property type="entry name" value="Fmt"/>
</dbReference>
<evidence type="ECO:0000313" key="9">
    <source>
        <dbReference type="Proteomes" id="UP001174909"/>
    </source>
</evidence>
<dbReference type="EC" id="2.1.2.9" evidence="2"/>
<accession>A0AA35X0V1</accession>
<dbReference type="PANTHER" id="PTHR11138">
    <property type="entry name" value="METHIONYL-TRNA FORMYLTRANSFERASE"/>
    <property type="match status" value="1"/>
</dbReference>
<dbReference type="InterPro" id="IPR005793">
    <property type="entry name" value="Formyl_trans_C"/>
</dbReference>
<evidence type="ECO:0000256" key="3">
    <source>
        <dbReference type="ARBA" id="ARBA00014185"/>
    </source>
</evidence>
<dbReference type="CDD" id="cd08646">
    <property type="entry name" value="FMT_core_Met-tRNA-FMT_N"/>
    <property type="match status" value="1"/>
</dbReference>
<evidence type="ECO:0000256" key="4">
    <source>
        <dbReference type="ARBA" id="ARBA00022679"/>
    </source>
</evidence>
<gene>
    <name evidence="8" type="ORF">GBAR_LOCUS18988</name>
</gene>
<reference evidence="8" key="1">
    <citation type="submission" date="2023-03" db="EMBL/GenBank/DDBJ databases">
        <authorList>
            <person name="Steffen K."/>
            <person name="Cardenas P."/>
        </authorList>
    </citation>
    <scope>NUCLEOTIDE SEQUENCE</scope>
</reference>
<dbReference type="InterPro" id="IPR002376">
    <property type="entry name" value="Formyl_transf_N"/>
</dbReference>
<keyword evidence="5" id="KW-0648">Protein biosynthesis</keyword>
<proteinExistence type="inferred from homology"/>
<feature type="domain" description="Formyl transferase N-terminal" evidence="6">
    <location>
        <begin position="1"/>
        <end position="180"/>
    </location>
</feature>
<evidence type="ECO:0000313" key="8">
    <source>
        <dbReference type="EMBL" id="CAI8033672.1"/>
    </source>
</evidence>
<dbReference type="CDD" id="cd08704">
    <property type="entry name" value="Met_tRNA_FMT_C"/>
    <property type="match status" value="1"/>
</dbReference>
<dbReference type="AlphaFoldDB" id="A0AA35X0V1"/>
<feature type="domain" description="Formyl transferase C-terminal" evidence="7">
    <location>
        <begin position="204"/>
        <end position="316"/>
    </location>
</feature>
<dbReference type="InterPro" id="IPR044135">
    <property type="entry name" value="Met-tRNA-FMT_C"/>
</dbReference>
<dbReference type="Pfam" id="PF02911">
    <property type="entry name" value="Formyl_trans_C"/>
    <property type="match status" value="1"/>
</dbReference>
<comment type="caution">
    <text evidence="8">The sequence shown here is derived from an EMBL/GenBank/DDBJ whole genome shotgun (WGS) entry which is preliminary data.</text>
</comment>
<dbReference type="EMBL" id="CASHTH010002683">
    <property type="protein sequence ID" value="CAI8033672.1"/>
    <property type="molecule type" value="Genomic_DNA"/>
</dbReference>
<dbReference type="Pfam" id="PF00551">
    <property type="entry name" value="Formyl_trans_N"/>
    <property type="match status" value="1"/>
</dbReference>
<keyword evidence="4" id="KW-0808">Transferase</keyword>
<organism evidence="8 9">
    <name type="scientific">Geodia barretti</name>
    <name type="common">Barrett's horny sponge</name>
    <dbReference type="NCBI Taxonomy" id="519541"/>
    <lineage>
        <taxon>Eukaryota</taxon>
        <taxon>Metazoa</taxon>
        <taxon>Porifera</taxon>
        <taxon>Demospongiae</taxon>
        <taxon>Heteroscleromorpha</taxon>
        <taxon>Tetractinellida</taxon>
        <taxon>Astrophorina</taxon>
        <taxon>Geodiidae</taxon>
        <taxon>Geodia</taxon>
    </lineage>
</organism>
<name>A0AA35X0V1_GEOBA</name>
<dbReference type="HAMAP" id="MF_00182">
    <property type="entry name" value="Formyl_trans"/>
    <property type="match status" value="1"/>
</dbReference>
<keyword evidence="9" id="KW-1185">Reference proteome</keyword>
<dbReference type="Gene3D" id="3.40.50.12230">
    <property type="match status" value="1"/>
</dbReference>
<sequence>MRLVFMGTPDFVAPILDDLAEASSVELAGVYTPPDRPGGRGRADRMPPVKVRALELGLKVHQPASFRSSQAQAELASLKPDVIVVAAYGKLLPPAVLDAAPHGCLNLHPSLLPSYRGPSPVSSAIVDGLEETGVTLMLLDEGMDTGPVIARRTCPVLSDDTAETLTASLFKLGSELLLECLEPWVEGRLTAEPQDHSAATVTRKLERNDGLADWNLPAAALWRRQRAYTPWPGLFTNWQGRVLKLLEVEALSDAFAVGGGPPGLVVALDVENGAPDGPGKHGPVGVITCDSVLVLKTLQLEGRRPLKADEFLRGHRDFMGSQL</sequence>
<evidence type="ECO:0000256" key="1">
    <source>
        <dbReference type="ARBA" id="ARBA00010699"/>
    </source>
</evidence>
<dbReference type="PANTHER" id="PTHR11138:SF5">
    <property type="entry name" value="METHIONYL-TRNA FORMYLTRANSFERASE, MITOCHONDRIAL"/>
    <property type="match status" value="1"/>
</dbReference>
<dbReference type="NCBIfam" id="TIGR00460">
    <property type="entry name" value="fmt"/>
    <property type="match status" value="1"/>
</dbReference>
<dbReference type="SUPFAM" id="SSF50486">
    <property type="entry name" value="FMT C-terminal domain-like"/>
    <property type="match status" value="1"/>
</dbReference>
<evidence type="ECO:0000256" key="5">
    <source>
        <dbReference type="ARBA" id="ARBA00022917"/>
    </source>
</evidence>
<evidence type="ECO:0000259" key="6">
    <source>
        <dbReference type="Pfam" id="PF00551"/>
    </source>
</evidence>
<dbReference type="SUPFAM" id="SSF53328">
    <property type="entry name" value="Formyltransferase"/>
    <property type="match status" value="1"/>
</dbReference>
<dbReference type="Proteomes" id="UP001174909">
    <property type="component" value="Unassembled WGS sequence"/>
</dbReference>
<dbReference type="GO" id="GO:0004479">
    <property type="term" value="F:methionyl-tRNA formyltransferase activity"/>
    <property type="evidence" value="ECO:0007669"/>
    <property type="project" value="UniProtKB-EC"/>
</dbReference>
<dbReference type="GO" id="GO:0005829">
    <property type="term" value="C:cytosol"/>
    <property type="evidence" value="ECO:0007669"/>
    <property type="project" value="TreeGrafter"/>
</dbReference>
<dbReference type="InterPro" id="IPR036477">
    <property type="entry name" value="Formyl_transf_N_sf"/>
</dbReference>
<dbReference type="InterPro" id="IPR041711">
    <property type="entry name" value="Met-tRNA-FMT_N"/>
</dbReference>
<comment type="similarity">
    <text evidence="1">Belongs to the Fmt family.</text>
</comment>